<evidence type="ECO:0000256" key="1">
    <source>
        <dbReference type="ARBA" id="ARBA00004613"/>
    </source>
</evidence>
<protein>
    <recommendedName>
        <fullName evidence="5">SD-repeat containing protein B domain-containing protein</fullName>
    </recommendedName>
</protein>
<dbReference type="Gene3D" id="2.60.40.10">
    <property type="entry name" value="Immunoglobulins"/>
    <property type="match status" value="1"/>
</dbReference>
<feature type="compositionally biased region" description="Polar residues" evidence="4">
    <location>
        <begin position="1"/>
        <end position="11"/>
    </location>
</feature>
<dbReference type="PANTHER" id="PTHR39431">
    <property type="entry name" value="FRPA/C-RELATED PROTEIN"/>
    <property type="match status" value="1"/>
</dbReference>
<name>A0A369XLS1_9PROT</name>
<dbReference type="InterPro" id="IPR033764">
    <property type="entry name" value="Sdr_B"/>
</dbReference>
<evidence type="ECO:0000256" key="2">
    <source>
        <dbReference type="ARBA" id="ARBA00022525"/>
    </source>
</evidence>
<dbReference type="EMBL" id="QPGA01000021">
    <property type="protein sequence ID" value="RDE50365.1"/>
    <property type="molecule type" value="Genomic_DNA"/>
</dbReference>
<organism evidence="6 7">
    <name type="scientific">Candidatus Accumulibacter meliphilus</name>
    <dbReference type="NCBI Taxonomy" id="2211374"/>
    <lineage>
        <taxon>Bacteria</taxon>
        <taxon>Pseudomonadati</taxon>
        <taxon>Pseudomonadota</taxon>
        <taxon>Betaproteobacteria</taxon>
        <taxon>Candidatus Accumulibacter</taxon>
    </lineage>
</organism>
<dbReference type="GO" id="GO:0005576">
    <property type="term" value="C:extracellular region"/>
    <property type="evidence" value="ECO:0007669"/>
    <property type="project" value="UniProtKB-SubCell"/>
</dbReference>
<feature type="compositionally biased region" description="Polar residues" evidence="4">
    <location>
        <begin position="364"/>
        <end position="374"/>
    </location>
</feature>
<evidence type="ECO:0000313" key="7">
    <source>
        <dbReference type="Proteomes" id="UP000253831"/>
    </source>
</evidence>
<proteinExistence type="predicted"/>
<evidence type="ECO:0000256" key="4">
    <source>
        <dbReference type="SAM" id="MobiDB-lite"/>
    </source>
</evidence>
<feature type="region of interest" description="Disordered" evidence="4">
    <location>
        <begin position="1"/>
        <end position="51"/>
    </location>
</feature>
<accession>A0A369XLS1</accession>
<evidence type="ECO:0000259" key="5">
    <source>
        <dbReference type="Pfam" id="PF17210"/>
    </source>
</evidence>
<comment type="caution">
    <text evidence="6">The sequence shown here is derived from an EMBL/GenBank/DDBJ whole genome shotgun (WGS) entry which is preliminary data.</text>
</comment>
<dbReference type="Proteomes" id="UP000253831">
    <property type="component" value="Unassembled WGS sequence"/>
</dbReference>
<dbReference type="SUPFAM" id="SSF117074">
    <property type="entry name" value="Hypothetical protein PA1324"/>
    <property type="match status" value="1"/>
</dbReference>
<comment type="subcellular location">
    <subcellularLocation>
        <location evidence="1">Secreted</location>
    </subcellularLocation>
</comment>
<dbReference type="Pfam" id="PF17210">
    <property type="entry name" value="SdrD_B"/>
    <property type="match status" value="1"/>
</dbReference>
<keyword evidence="3" id="KW-0732">Signal</keyword>
<dbReference type="PANTHER" id="PTHR39431:SF1">
    <property type="entry name" value="FRPA_C-RELATED PROTEIN"/>
    <property type="match status" value="1"/>
</dbReference>
<dbReference type="InterPro" id="IPR013783">
    <property type="entry name" value="Ig-like_fold"/>
</dbReference>
<keyword evidence="2" id="KW-0964">Secreted</keyword>
<evidence type="ECO:0000313" key="6">
    <source>
        <dbReference type="EMBL" id="RDE50365.1"/>
    </source>
</evidence>
<reference evidence="6 7" key="1">
    <citation type="submission" date="2018-05" db="EMBL/GenBank/DDBJ databases">
        <title>Integrated omic analyses show evidence that a Ca. Accumulibacter phosphatis strain performs denitrification under micro-aerobic conditions.</title>
        <authorList>
            <person name="Camejo P.Y."/>
            <person name="Katherine M.D."/>
            <person name="Daniel N.R."/>
        </authorList>
    </citation>
    <scope>NUCLEOTIDE SEQUENCE [LARGE SCALE GENOMIC DNA]</scope>
    <source>
        <strain evidence="6">UW-LDO-IC</strain>
    </source>
</reference>
<feature type="region of interest" description="Disordered" evidence="4">
    <location>
        <begin position="361"/>
        <end position="389"/>
    </location>
</feature>
<sequence length="1497" mass="155363">MAAGQHSQENNFGELGANPGIDIEKTTNGASNSNPTAPDYDNEDAVNGAGVPVLTPGSQVTWTYQVTNTGNTSIAAGEIAIVDDNGTLGNTADDLTVANGKITYLSGDLGGDNILSAGETWLYQAMGTVQDLTTAGASSTFNFSGNSVLNGTDGNVRTYTAGGISVHVSAFSRVDGNNGVWAQAWLGSYGGGLGVTDSGEGEGGSNTHTVDNMGGRGNYVLFEFDQQVIVDSAFLGYVVKDSDLQIWIGTRPDAFNNHDIMLSDADLTALGFTEVNTTNLSTARLADLNAGNLAGNVLVIAADTTDCSPEDMFKIEKLVVETLGQAGIYENRATVTAQGVTDTDLSHYTNADVDLTPGIDIEKTTNGASNSNPTAPDYDNEDAAHGAGVPILTPGSKVTWTYEVTNTGNTSIASSEIAIVDDNGTVANTADDLTVANGKITYLSGDLGGDNILSAGETWLYQAMGTVQDLTTAGASSTFNFSGSSSQNGTDGNVRTYTAGGISVHVSAFSRVDGHNGAWSQAWLGSYGGGLGVTDSGEGSGGNNTHTVDNTGGRDNYVLFEFDQQVIVDSAFLGYVVNDSDLQIWIGTRSDAFNNHDTMLSDAELTALGFTEVNTTTLSTARLADLNAGNLAGNVLVIAADTTDCSPEDMFKIEKLVVETLGPPGIYENRATVTAQGATDTDLSHYTNPADVVSTPGIDIEKFVNGIDVVNPHDLPAIAVGADVTFTYTVKNTGNVAFSKAQVLVVDDNGTADDSSDDFTPTLLASSDVGGDGILSAGETWQYRSVTTQAKDLSTITESEANFVFSGSTSTTGAMGNVRTFSANGLSVDVSGVSRDGSGNWAKGYVGVYGSGLGVTNATESRSNHRVDNGSQVDYLMFEFDRDVVVDRAFLNAVVSDSDISIWIGDRNGADIALPSDGLLSSFFSESNFTSSSSARWADLNNGELSGDTLIISAYTGGSNDQFKVNKLDTAFIEAVGGGAYRNIATVTAGDVSDSDASGYKNSAPVAKASLGDKVWCDTNANGLQDVGEAGVAGVTVKLLDAANVVTATTVTDTHGNYSFADLNPGNYSLKVVKPTAYGGFTEQDKGGNSKDALDSDVDSTGKSGMITLLAGENNTSWDAGLTPPRVNIEYNFNGSSATDGGDGNVRSYTAGGVTVTARAVSSHVVNKANVWETAWLGAYSGGHGVTDRSEGSGSSNNTHTVDNVGRINYVIYQFSENVVVDKAYLGYVIGDSDLTAWIGSSTGTLTNLSDSLLAGMSKEDNTTSSSSTRWGDINATEKEGNILVIAASTLDSTPDYFKIQKLAVSAVSKTVTPIAIDLDGNGIQTTSLADAQGEFDLFGTGGTVKSGWLSATDAFLAFDADGNGRIDDISELFGGSQRGDGFARLAAFDSNGDGLVDAADESYVDLSVWRDANGNHETDSGELISLADAGVVSLKLAYHEEAFWDASGNLHLEQSAATLADGRVVDMTDVYFSAAANDGAVTAAEVPVSDPGWMFA</sequence>
<feature type="compositionally biased region" description="Polar residues" evidence="4">
    <location>
        <begin position="26"/>
        <end position="36"/>
    </location>
</feature>
<gene>
    <name evidence="6" type="ORF">DVS81_11740</name>
</gene>
<evidence type="ECO:0000256" key="3">
    <source>
        <dbReference type="ARBA" id="ARBA00022729"/>
    </source>
</evidence>
<feature type="domain" description="SD-repeat containing protein B" evidence="5">
    <location>
        <begin position="1009"/>
        <end position="1122"/>
    </location>
</feature>